<feature type="transmembrane region" description="Helical" evidence="1">
    <location>
        <begin position="77"/>
        <end position="96"/>
    </location>
</feature>
<dbReference type="Gene3D" id="2.60.120.1440">
    <property type="match status" value="1"/>
</dbReference>
<evidence type="ECO:0000313" key="4">
    <source>
        <dbReference type="EMBL" id="SHJ54189.1"/>
    </source>
</evidence>
<dbReference type="InterPro" id="IPR012373">
    <property type="entry name" value="Ferrdict_sens_TM"/>
</dbReference>
<dbReference type="PANTHER" id="PTHR30273:SF2">
    <property type="entry name" value="PROTEIN FECR"/>
    <property type="match status" value="1"/>
</dbReference>
<gene>
    <name evidence="4" type="ORF">SAMN04488508_11085</name>
</gene>
<dbReference type="Proteomes" id="UP000184432">
    <property type="component" value="Unassembled WGS sequence"/>
</dbReference>
<dbReference type="PANTHER" id="PTHR30273">
    <property type="entry name" value="PERIPLASMIC SIGNAL SENSOR AND SIGMA FACTOR ACTIVATOR FECR-RELATED"/>
    <property type="match status" value="1"/>
</dbReference>
<sequence>MDREYLIKKWLADELTPEELQAFKELDDYDSHVRVMKGAKSFKASDHTTIPAADVFLSKAKSEKRKRKFKNFRYDRVLNIAAVLALFIGIGSVFFLSRSNTVETEIGEKENIELPDGSSIMLNSGSSVTYKPGKWSAERMVELEGEAFFKVGKGKRFDVVTPSGIVTVLGTEFNIKNREGYLEVTCYKGLIRLKSGDLDLNIRAGSTFTMIKGKTKFEEIEEVSPDWTNNISVFDSVTFEEVLKEFERQYEVTFSLENVDVNRIFTGGFVHNDLEDGLKSITLPLDLIYSIDKKGTITLKTAKE</sequence>
<dbReference type="PIRSF" id="PIRSF018266">
    <property type="entry name" value="FecR"/>
    <property type="match status" value="1"/>
</dbReference>
<dbReference type="GO" id="GO:0016989">
    <property type="term" value="F:sigma factor antagonist activity"/>
    <property type="evidence" value="ECO:0007669"/>
    <property type="project" value="TreeGrafter"/>
</dbReference>
<dbReference type="EMBL" id="FQYP01000010">
    <property type="protein sequence ID" value="SHJ54189.1"/>
    <property type="molecule type" value="Genomic_DNA"/>
</dbReference>
<dbReference type="Pfam" id="PF16344">
    <property type="entry name" value="FecR_C"/>
    <property type="match status" value="1"/>
</dbReference>
<dbReference type="OrthoDB" id="1097347at2"/>
<dbReference type="RefSeq" id="WP_073320521.1">
    <property type="nucleotide sequence ID" value="NZ_FQYP01000010.1"/>
</dbReference>
<keyword evidence="1" id="KW-0472">Membrane</keyword>
<evidence type="ECO:0000259" key="2">
    <source>
        <dbReference type="Pfam" id="PF04773"/>
    </source>
</evidence>
<evidence type="ECO:0000313" key="5">
    <source>
        <dbReference type="Proteomes" id="UP000184432"/>
    </source>
</evidence>
<dbReference type="InterPro" id="IPR006860">
    <property type="entry name" value="FecR"/>
</dbReference>
<evidence type="ECO:0000259" key="3">
    <source>
        <dbReference type="Pfam" id="PF16344"/>
    </source>
</evidence>
<organism evidence="4 5">
    <name type="scientific">Aquimarina spongiae</name>
    <dbReference type="NCBI Taxonomy" id="570521"/>
    <lineage>
        <taxon>Bacteria</taxon>
        <taxon>Pseudomonadati</taxon>
        <taxon>Bacteroidota</taxon>
        <taxon>Flavobacteriia</taxon>
        <taxon>Flavobacteriales</taxon>
        <taxon>Flavobacteriaceae</taxon>
        <taxon>Aquimarina</taxon>
    </lineage>
</organism>
<reference evidence="5" key="1">
    <citation type="submission" date="2016-11" db="EMBL/GenBank/DDBJ databases">
        <authorList>
            <person name="Varghese N."/>
            <person name="Submissions S."/>
        </authorList>
    </citation>
    <scope>NUCLEOTIDE SEQUENCE [LARGE SCALE GENOMIC DNA]</scope>
    <source>
        <strain evidence="5">DSM 22623</strain>
    </source>
</reference>
<evidence type="ECO:0000256" key="1">
    <source>
        <dbReference type="SAM" id="Phobius"/>
    </source>
</evidence>
<keyword evidence="1" id="KW-0812">Transmembrane</keyword>
<dbReference type="InterPro" id="IPR032508">
    <property type="entry name" value="FecR_C"/>
</dbReference>
<protein>
    <submittedName>
        <fullName evidence="4">FecR family protein</fullName>
    </submittedName>
</protein>
<keyword evidence="5" id="KW-1185">Reference proteome</keyword>
<dbReference type="Pfam" id="PF04773">
    <property type="entry name" value="FecR"/>
    <property type="match status" value="1"/>
</dbReference>
<feature type="domain" description="FecR protein" evidence="2">
    <location>
        <begin position="101"/>
        <end position="191"/>
    </location>
</feature>
<name>A0A1M6K5L5_9FLAO</name>
<feature type="domain" description="Protein FecR C-terminal" evidence="3">
    <location>
        <begin position="233"/>
        <end position="297"/>
    </location>
</feature>
<dbReference type="STRING" id="570521.SAMN04488508_11085"/>
<dbReference type="AlphaFoldDB" id="A0A1M6K5L5"/>
<accession>A0A1M6K5L5</accession>
<dbReference type="Gene3D" id="3.55.50.30">
    <property type="match status" value="1"/>
</dbReference>
<proteinExistence type="predicted"/>
<keyword evidence="1" id="KW-1133">Transmembrane helix</keyword>